<organism evidence="2 3">
    <name type="scientific">Solea senegalensis</name>
    <name type="common">Senegalese sole</name>
    <dbReference type="NCBI Taxonomy" id="28829"/>
    <lineage>
        <taxon>Eukaryota</taxon>
        <taxon>Metazoa</taxon>
        <taxon>Chordata</taxon>
        <taxon>Craniata</taxon>
        <taxon>Vertebrata</taxon>
        <taxon>Euteleostomi</taxon>
        <taxon>Actinopterygii</taxon>
        <taxon>Neopterygii</taxon>
        <taxon>Teleostei</taxon>
        <taxon>Neoteleostei</taxon>
        <taxon>Acanthomorphata</taxon>
        <taxon>Carangaria</taxon>
        <taxon>Pleuronectiformes</taxon>
        <taxon>Pleuronectoidei</taxon>
        <taxon>Soleidae</taxon>
        <taxon>Solea</taxon>
    </lineage>
</organism>
<proteinExistence type="predicted"/>
<protein>
    <submittedName>
        <fullName evidence="2">Uncharacterized protein</fullName>
    </submittedName>
</protein>
<dbReference type="AlphaFoldDB" id="A0AAV6SF57"/>
<dbReference type="EMBL" id="JAGKHQ010000005">
    <property type="protein sequence ID" value="KAG7515737.1"/>
    <property type="molecule type" value="Genomic_DNA"/>
</dbReference>
<feature type="region of interest" description="Disordered" evidence="1">
    <location>
        <begin position="78"/>
        <end position="104"/>
    </location>
</feature>
<evidence type="ECO:0000313" key="2">
    <source>
        <dbReference type="EMBL" id="KAG7515737.1"/>
    </source>
</evidence>
<evidence type="ECO:0000313" key="3">
    <source>
        <dbReference type="Proteomes" id="UP000693946"/>
    </source>
</evidence>
<evidence type="ECO:0000256" key="1">
    <source>
        <dbReference type="SAM" id="MobiDB-lite"/>
    </source>
</evidence>
<sequence>MEMYLLVNFPWTDSPGCADQQQQEEEEEAFCLSVAGEKLRREIVHGSLLRRRGATRCCWLHSPGAVRGAETSISPQSWVVPKRLPPPPSSYTHTRTNRGGRGDSRCYPLENATADHLPPPCPVPPTDLMSSFTTSTKLLRGLLLFLLLSSSISNQICPIYSHYPSCEMIISDRSNTAGEKLGNQGKKERWKRQREIVGRCTMLAGHE</sequence>
<accession>A0AAV6SF57</accession>
<name>A0AAV6SF57_SOLSE</name>
<gene>
    <name evidence="2" type="ORF">JOB18_014851</name>
</gene>
<comment type="caution">
    <text evidence="2">The sequence shown here is derived from an EMBL/GenBank/DDBJ whole genome shotgun (WGS) entry which is preliminary data.</text>
</comment>
<reference evidence="2 3" key="1">
    <citation type="journal article" date="2021" name="Sci. Rep.">
        <title>Chromosome anchoring in Senegalese sole (Solea senegalensis) reveals sex-associated markers and genome rearrangements in flatfish.</title>
        <authorList>
            <person name="Guerrero-Cozar I."/>
            <person name="Gomez-Garrido J."/>
            <person name="Berbel C."/>
            <person name="Martinez-Blanch J.F."/>
            <person name="Alioto T."/>
            <person name="Claros M.G."/>
            <person name="Gagnaire P.A."/>
            <person name="Manchado M."/>
        </authorList>
    </citation>
    <scope>NUCLEOTIDE SEQUENCE [LARGE SCALE GENOMIC DNA]</scope>
    <source>
        <strain evidence="2">Sse05_10M</strain>
    </source>
</reference>
<keyword evidence="3" id="KW-1185">Reference proteome</keyword>
<dbReference type="Proteomes" id="UP000693946">
    <property type="component" value="Linkage Group LG13"/>
</dbReference>